<comment type="caution">
    <text evidence="1">The sequence shown here is derived from an EMBL/GenBank/DDBJ whole genome shotgun (WGS) entry which is preliminary data.</text>
</comment>
<dbReference type="Proteomes" id="UP001150538">
    <property type="component" value="Unassembled WGS sequence"/>
</dbReference>
<protein>
    <submittedName>
        <fullName evidence="1">Uncharacterized protein</fullName>
    </submittedName>
</protein>
<accession>A0A9W7ZL65</accession>
<keyword evidence="2" id="KW-1185">Reference proteome</keyword>
<gene>
    <name evidence="1" type="ORF">H4219_005828</name>
</gene>
<reference evidence="1" key="1">
    <citation type="submission" date="2022-07" db="EMBL/GenBank/DDBJ databases">
        <title>Phylogenomic reconstructions and comparative analyses of Kickxellomycotina fungi.</title>
        <authorList>
            <person name="Reynolds N.K."/>
            <person name="Stajich J.E."/>
            <person name="Barry K."/>
            <person name="Grigoriev I.V."/>
            <person name="Crous P."/>
            <person name="Smith M.E."/>
        </authorList>
    </citation>
    <scope>NUCLEOTIDE SEQUENCE</scope>
    <source>
        <strain evidence="1">NBRC 100468</strain>
    </source>
</reference>
<dbReference type="EMBL" id="JANBPU010000409">
    <property type="protein sequence ID" value="KAJ1911785.1"/>
    <property type="molecule type" value="Genomic_DNA"/>
</dbReference>
<evidence type="ECO:0000313" key="2">
    <source>
        <dbReference type="Proteomes" id="UP001150538"/>
    </source>
</evidence>
<evidence type="ECO:0000313" key="1">
    <source>
        <dbReference type="EMBL" id="KAJ1911785.1"/>
    </source>
</evidence>
<organism evidence="1 2">
    <name type="scientific">Mycoemilia scoparia</name>
    <dbReference type="NCBI Taxonomy" id="417184"/>
    <lineage>
        <taxon>Eukaryota</taxon>
        <taxon>Fungi</taxon>
        <taxon>Fungi incertae sedis</taxon>
        <taxon>Zoopagomycota</taxon>
        <taxon>Kickxellomycotina</taxon>
        <taxon>Kickxellomycetes</taxon>
        <taxon>Kickxellales</taxon>
        <taxon>Kickxellaceae</taxon>
        <taxon>Mycoemilia</taxon>
    </lineage>
</organism>
<proteinExistence type="predicted"/>
<name>A0A9W7ZL65_9FUNG</name>
<dbReference type="AlphaFoldDB" id="A0A9W7ZL65"/>
<sequence>MFGQFHGEELESYYIDGLEIDDENEFKQKISKIVDECSIHSVEFNGNAIKTSQTLDYVGDSLESSKPFILVIGYSEKHFNLLKIQVTLFDLNL</sequence>